<gene>
    <name evidence="1" type="primary">LOC112215074</name>
</gene>
<evidence type="ECO:0000313" key="1">
    <source>
        <dbReference type="Ensembl" id="ENSOTSP00005130064.1"/>
    </source>
</evidence>
<dbReference type="GO" id="GO:0006364">
    <property type="term" value="P:rRNA processing"/>
    <property type="evidence" value="ECO:0007669"/>
    <property type="project" value="TreeGrafter"/>
</dbReference>
<protein>
    <submittedName>
        <fullName evidence="1">Uncharacterized protein</fullName>
    </submittedName>
</protein>
<accession>A0AAZ3QQ37</accession>
<sequence>ATAAAPLLSSGDSLANQDTCLSALRALRQVILTSRSLLKEDIHKVSSFCTEALTICNSLLHPHIPSLSFPLTLKPPQASNLLGGPAPGPPFPSSLDNHLPLVLPGLSGGQRPVFILYDKEEASDVEISLESDSDDGVVIVPQRMLMLESQDGTSAAATLPGSSLAPGGVTLPMPCPRGDPGRDISLPLSNDLPSTFLPHPPLPSSTPNYTVNLFPPAPLVSLVSPLNSTGVAQLGEPSVGLGVGTDSLPGAQLQQMFLQGQPPAPGQPTALDLPIQL</sequence>
<proteinExistence type="predicted"/>
<organism evidence="1 2">
    <name type="scientific">Oncorhynchus tshawytscha</name>
    <name type="common">Chinook salmon</name>
    <name type="synonym">Salmo tshawytscha</name>
    <dbReference type="NCBI Taxonomy" id="74940"/>
    <lineage>
        <taxon>Eukaryota</taxon>
        <taxon>Metazoa</taxon>
        <taxon>Chordata</taxon>
        <taxon>Craniata</taxon>
        <taxon>Vertebrata</taxon>
        <taxon>Euteleostomi</taxon>
        <taxon>Actinopterygii</taxon>
        <taxon>Neopterygii</taxon>
        <taxon>Teleostei</taxon>
        <taxon>Protacanthopterygii</taxon>
        <taxon>Salmoniformes</taxon>
        <taxon>Salmonidae</taxon>
        <taxon>Salmoninae</taxon>
        <taxon>Oncorhynchus</taxon>
    </lineage>
</organism>
<dbReference type="GeneTree" id="ENSGT01120000277084"/>
<dbReference type="GO" id="GO:0005634">
    <property type="term" value="C:nucleus"/>
    <property type="evidence" value="ECO:0007669"/>
    <property type="project" value="TreeGrafter"/>
</dbReference>
<dbReference type="PANTHER" id="PTHR34105">
    <property type="entry name" value="PROLINE-, GLUTAMIC ACID- AND LEUCINE-RICH PROTEIN 1"/>
    <property type="match status" value="1"/>
</dbReference>
<reference evidence="2" key="1">
    <citation type="journal article" date="2018" name="PLoS ONE">
        <title>Chinook salmon (Oncorhynchus tshawytscha) genome and transcriptome.</title>
        <authorList>
            <person name="Christensen K.A."/>
            <person name="Leong J.S."/>
            <person name="Sakhrani D."/>
            <person name="Biagi C.A."/>
            <person name="Minkley D.R."/>
            <person name="Withler R.E."/>
            <person name="Rondeau E.B."/>
            <person name="Koop B.F."/>
            <person name="Devlin R.H."/>
        </authorList>
    </citation>
    <scope>NUCLEOTIDE SEQUENCE [LARGE SCALE GENOMIC DNA]</scope>
</reference>
<keyword evidence="2" id="KW-1185">Reference proteome</keyword>
<name>A0AAZ3QQ37_ONCTS</name>
<reference evidence="1" key="2">
    <citation type="submission" date="2025-08" db="UniProtKB">
        <authorList>
            <consortium name="Ensembl"/>
        </authorList>
    </citation>
    <scope>IDENTIFICATION</scope>
</reference>
<evidence type="ECO:0000313" key="2">
    <source>
        <dbReference type="Proteomes" id="UP000694402"/>
    </source>
</evidence>
<reference evidence="1" key="3">
    <citation type="submission" date="2025-09" db="UniProtKB">
        <authorList>
            <consortium name="Ensembl"/>
        </authorList>
    </citation>
    <scope>IDENTIFICATION</scope>
</reference>
<dbReference type="AlphaFoldDB" id="A0AAZ3QQ37"/>
<dbReference type="PANTHER" id="PTHR34105:SF1">
    <property type="entry name" value="PROLINE-, GLUTAMIC ACID- AND LEUCINE-RICH PROTEIN 1"/>
    <property type="match status" value="1"/>
</dbReference>
<dbReference type="Ensembl" id="ENSOTST00005165024.1">
    <property type="protein sequence ID" value="ENSOTSP00005130064.1"/>
    <property type="gene ID" value="ENSOTSG00005072739.1"/>
</dbReference>
<dbReference type="Proteomes" id="UP000694402">
    <property type="component" value="Unassembled WGS sequence"/>
</dbReference>